<evidence type="ECO:0000313" key="1">
    <source>
        <dbReference type="EMBL" id="SDR16571.1"/>
    </source>
</evidence>
<gene>
    <name evidence="1" type="ORF">SAMN05216278_3853</name>
</gene>
<dbReference type="EMBL" id="FNKQ01000007">
    <property type="protein sequence ID" value="SDR16571.1"/>
    <property type="molecule type" value="Genomic_DNA"/>
</dbReference>
<protein>
    <submittedName>
        <fullName evidence="1">Uncharacterized protein</fullName>
    </submittedName>
</protein>
<sequence>MQMAPEDDVEVVIDETREKGDEIVNIRILSVLKSEKSPEGVKYRFQYGKKRAENPILRYDNQHGVHERHDGGSVEEIDSPGVKPLLQRFLDEAGIDL</sequence>
<dbReference type="AlphaFoldDB" id="A0A1H1GTU8"/>
<dbReference type="InterPro" id="IPR045397">
    <property type="entry name" value="TumE-like"/>
</dbReference>
<dbReference type="Pfam" id="PF20126">
    <property type="entry name" value="TumE"/>
    <property type="match status" value="1"/>
</dbReference>
<dbReference type="Proteomes" id="UP000199289">
    <property type="component" value="Unassembled WGS sequence"/>
</dbReference>
<organism evidence="1 2">
    <name type="scientific">Halopelagius longus</name>
    <dbReference type="NCBI Taxonomy" id="1236180"/>
    <lineage>
        <taxon>Archaea</taxon>
        <taxon>Methanobacteriati</taxon>
        <taxon>Methanobacteriota</taxon>
        <taxon>Stenosarchaea group</taxon>
        <taxon>Halobacteria</taxon>
        <taxon>Halobacteriales</taxon>
        <taxon>Haloferacaceae</taxon>
    </lineage>
</organism>
<name>A0A1H1GTU8_9EURY</name>
<reference evidence="2" key="1">
    <citation type="submission" date="2016-10" db="EMBL/GenBank/DDBJ databases">
        <authorList>
            <person name="Varghese N."/>
            <person name="Submissions S."/>
        </authorList>
    </citation>
    <scope>NUCLEOTIDE SEQUENCE [LARGE SCALE GENOMIC DNA]</scope>
    <source>
        <strain evidence="2">CGMCC 1.12397</strain>
    </source>
</reference>
<proteinExistence type="predicted"/>
<evidence type="ECO:0000313" key="2">
    <source>
        <dbReference type="Proteomes" id="UP000199289"/>
    </source>
</evidence>
<accession>A0A1H1GTU8</accession>